<dbReference type="EMBL" id="JAVDRP010000029">
    <property type="protein sequence ID" value="MDR6412976.1"/>
    <property type="molecule type" value="Genomic_DNA"/>
</dbReference>
<protein>
    <submittedName>
        <fullName evidence="1">Uncharacterized protein</fullName>
    </submittedName>
</protein>
<keyword evidence="2" id="KW-1185">Reference proteome</keyword>
<organism evidence="1 2">
    <name type="scientific">Paraburkholderia terricola</name>
    <dbReference type="NCBI Taxonomy" id="169427"/>
    <lineage>
        <taxon>Bacteria</taxon>
        <taxon>Pseudomonadati</taxon>
        <taxon>Pseudomonadota</taxon>
        <taxon>Betaproteobacteria</taxon>
        <taxon>Burkholderiales</taxon>
        <taxon>Burkholderiaceae</taxon>
        <taxon>Paraburkholderia</taxon>
    </lineage>
</organism>
<comment type="caution">
    <text evidence="1">The sequence shown here is derived from an EMBL/GenBank/DDBJ whole genome shotgun (WGS) entry which is preliminary data.</text>
</comment>
<dbReference type="RefSeq" id="WP_310127355.1">
    <property type="nucleotide sequence ID" value="NZ_JAVDQV010000020.1"/>
</dbReference>
<proteinExistence type="predicted"/>
<accession>A0ABU1M2A2</accession>
<dbReference type="Proteomes" id="UP001264340">
    <property type="component" value="Unassembled WGS sequence"/>
</dbReference>
<gene>
    <name evidence="1" type="ORF">J2804_006412</name>
</gene>
<sequence>MTMPLSLDEFELQLAMLLQNRPAGTVAVLTECLASYWSGKKLVYVFLRDDRPNSLGEEFDLRHFLWRPWEEPFEAWLASPRFRRNAEVIERLNRARVNEH</sequence>
<evidence type="ECO:0000313" key="2">
    <source>
        <dbReference type="Proteomes" id="UP001264340"/>
    </source>
</evidence>
<name>A0ABU1M2A2_9BURK</name>
<evidence type="ECO:0000313" key="1">
    <source>
        <dbReference type="EMBL" id="MDR6412976.1"/>
    </source>
</evidence>
<reference evidence="1 2" key="1">
    <citation type="submission" date="2023-07" db="EMBL/GenBank/DDBJ databases">
        <title>Sorghum-associated microbial communities from plants grown in Nebraska, USA.</title>
        <authorList>
            <person name="Schachtman D."/>
        </authorList>
    </citation>
    <scope>NUCLEOTIDE SEQUENCE [LARGE SCALE GENOMIC DNA]</scope>
    <source>
        <strain evidence="1 2">DS1316</strain>
    </source>
</reference>